<accession>A0A1Y2JYT8</accession>
<reference evidence="1 2" key="1">
    <citation type="submission" date="2017-03" db="EMBL/GenBank/DDBJ databases">
        <title>Whole genome sequences of fourteen strains of Bradyrhizobium canariense and one strain of Bradyrhizobium japonicum isolated from Lupinus (Papilionoideae: Genisteae) species in Algeria.</title>
        <authorList>
            <person name="Crovadore J."/>
            <person name="Chekireb D."/>
            <person name="Brachmann A."/>
            <person name="Chablais R."/>
            <person name="Cochard B."/>
            <person name="Lefort F."/>
        </authorList>
    </citation>
    <scope>NUCLEOTIDE SEQUENCE [LARGE SCALE GENOMIC DNA]</scope>
    <source>
        <strain evidence="1 2">UBMA197</strain>
    </source>
</reference>
<name>A0A1Y2JYT8_BRAJP</name>
<organism evidence="1 2">
    <name type="scientific">Bradyrhizobium japonicum</name>
    <dbReference type="NCBI Taxonomy" id="375"/>
    <lineage>
        <taxon>Bacteria</taxon>
        <taxon>Pseudomonadati</taxon>
        <taxon>Pseudomonadota</taxon>
        <taxon>Alphaproteobacteria</taxon>
        <taxon>Hyphomicrobiales</taxon>
        <taxon>Nitrobacteraceae</taxon>
        <taxon>Bradyrhizobium</taxon>
    </lineage>
</organism>
<dbReference type="RefSeq" id="WP_085398299.1">
    <property type="nucleotide sequence ID" value="NZ_NAFL01000162.1"/>
</dbReference>
<protein>
    <submittedName>
        <fullName evidence="1">Uncharacterized protein</fullName>
    </submittedName>
</protein>
<evidence type="ECO:0000313" key="1">
    <source>
        <dbReference type="EMBL" id="OSJ36903.1"/>
    </source>
</evidence>
<dbReference type="Proteomes" id="UP000193335">
    <property type="component" value="Unassembled WGS sequence"/>
</dbReference>
<evidence type="ECO:0000313" key="2">
    <source>
        <dbReference type="Proteomes" id="UP000193335"/>
    </source>
</evidence>
<dbReference type="EMBL" id="NAFL01000162">
    <property type="protein sequence ID" value="OSJ36903.1"/>
    <property type="molecule type" value="Genomic_DNA"/>
</dbReference>
<comment type="caution">
    <text evidence="1">The sequence shown here is derived from an EMBL/GenBank/DDBJ whole genome shotgun (WGS) entry which is preliminary data.</text>
</comment>
<gene>
    <name evidence="1" type="ORF">BSZ19_01905</name>
</gene>
<dbReference type="AlphaFoldDB" id="A0A1Y2JYT8"/>
<proteinExistence type="predicted"/>
<sequence length="211" mass="23349">MKTEIVVAIVAAAAAIGAVVITAITSNQVEELKIESQREKELSGFREPLARAAYDLQSRIQNILRQNMIGAFVAKGDEREKTYVINNTAFLVGQYLCWTELTRREIQFIDLGSTERTRKLTKLQDQISGLFGTDQYKKPFRLFSGEQRAVGEALIEEGAKGPQCVGYGTFLKRVDSGAYPFIDGLRKDVSSLEQNLEAGESRLAVVSPVVV</sequence>